<keyword evidence="2" id="KW-0378">Hydrolase</keyword>
<accession>A0A058ZEI1</accession>
<dbReference type="GeneID" id="20526474"/>
<organism evidence="3">
    <name type="scientific">Fonticula alba</name>
    <name type="common">Slime mold</name>
    <dbReference type="NCBI Taxonomy" id="691883"/>
    <lineage>
        <taxon>Eukaryota</taxon>
        <taxon>Rotosphaerida</taxon>
        <taxon>Fonticulaceae</taxon>
        <taxon>Fonticula</taxon>
    </lineage>
</organism>
<dbReference type="eggNOG" id="ENOG502QTYN">
    <property type="taxonomic scope" value="Eukaryota"/>
</dbReference>
<dbReference type="InterPro" id="IPR007346">
    <property type="entry name" value="Endonuclease-I"/>
</dbReference>
<keyword evidence="1" id="KW-0540">Nuclease</keyword>
<dbReference type="GO" id="GO:0016787">
    <property type="term" value="F:hydrolase activity"/>
    <property type="evidence" value="ECO:0007669"/>
    <property type="project" value="UniProtKB-KW"/>
</dbReference>
<name>A0A058ZEI1_FONAL</name>
<dbReference type="SUPFAM" id="SSF54060">
    <property type="entry name" value="His-Me finger endonucleases"/>
    <property type="match status" value="1"/>
</dbReference>
<dbReference type="OrthoDB" id="2015847at2759"/>
<dbReference type="EMBL" id="KB932202">
    <property type="protein sequence ID" value="KCV72356.1"/>
    <property type="molecule type" value="Genomic_DNA"/>
</dbReference>
<evidence type="ECO:0000256" key="1">
    <source>
        <dbReference type="ARBA" id="ARBA00022722"/>
    </source>
</evidence>
<reference evidence="3" key="1">
    <citation type="submission" date="2013-04" db="EMBL/GenBank/DDBJ databases">
        <title>The Genome Sequence of Fonticula alba ATCC 38817.</title>
        <authorList>
            <consortium name="The Broad Institute Genomics Platform"/>
            <person name="Russ C."/>
            <person name="Cuomo C."/>
            <person name="Burger G."/>
            <person name="Gray M.W."/>
            <person name="Holland P.W.H."/>
            <person name="King N."/>
            <person name="Lang F.B.F."/>
            <person name="Roger A.J."/>
            <person name="Ruiz-Trillo I."/>
            <person name="Brown M."/>
            <person name="Walker B."/>
            <person name="Young S."/>
            <person name="Zeng Q."/>
            <person name="Gargeya S."/>
            <person name="Fitzgerald M."/>
            <person name="Haas B."/>
            <person name="Abouelleil A."/>
            <person name="Allen A.W."/>
            <person name="Alvarado L."/>
            <person name="Arachchi H.M."/>
            <person name="Berlin A.M."/>
            <person name="Chapman S.B."/>
            <person name="Gainer-Dewar J."/>
            <person name="Goldberg J."/>
            <person name="Griggs A."/>
            <person name="Gujja S."/>
            <person name="Hansen M."/>
            <person name="Howarth C."/>
            <person name="Imamovic A."/>
            <person name="Ireland A."/>
            <person name="Larimer J."/>
            <person name="McCowan C."/>
            <person name="Murphy C."/>
            <person name="Pearson M."/>
            <person name="Poon T.W."/>
            <person name="Priest M."/>
            <person name="Roberts A."/>
            <person name="Saif S."/>
            <person name="Shea T."/>
            <person name="Sisk P."/>
            <person name="Sykes S."/>
            <person name="Wortman J."/>
            <person name="Nusbaum C."/>
            <person name="Birren B."/>
        </authorList>
    </citation>
    <scope>NUCLEOTIDE SEQUENCE [LARGE SCALE GENOMIC DNA]</scope>
    <source>
        <strain evidence="3">ATCC 38817</strain>
    </source>
</reference>
<keyword evidence="4" id="KW-1185">Reference proteome</keyword>
<dbReference type="Pfam" id="PF04231">
    <property type="entry name" value="Endonuclease_1"/>
    <property type="match status" value="1"/>
</dbReference>
<gene>
    <name evidence="3" type="ORF">H696_01749</name>
</gene>
<proteinExistence type="predicted"/>
<dbReference type="OMA" id="FYMEARY"/>
<dbReference type="PANTHER" id="PTHR33607">
    <property type="entry name" value="ENDONUCLEASE-1"/>
    <property type="match status" value="1"/>
</dbReference>
<dbReference type="InterPro" id="IPR044925">
    <property type="entry name" value="His-Me_finger_sf"/>
</dbReference>
<evidence type="ECO:0000313" key="4">
    <source>
        <dbReference type="Proteomes" id="UP000030693"/>
    </source>
</evidence>
<dbReference type="Proteomes" id="UP000030693">
    <property type="component" value="Unassembled WGS sequence"/>
</dbReference>
<dbReference type="STRING" id="691883.A0A058ZEI1"/>
<dbReference type="PANTHER" id="PTHR33607:SF2">
    <property type="entry name" value="ENDONUCLEASE-1"/>
    <property type="match status" value="1"/>
</dbReference>
<protein>
    <recommendedName>
        <fullName evidence="5">Endonuclease I</fullName>
    </recommendedName>
</protein>
<evidence type="ECO:0008006" key="5">
    <source>
        <dbReference type="Google" id="ProtNLM"/>
    </source>
</evidence>
<evidence type="ECO:0000256" key="2">
    <source>
        <dbReference type="ARBA" id="ARBA00022801"/>
    </source>
</evidence>
<dbReference type="AlphaFoldDB" id="A0A058ZEI1"/>
<dbReference type="RefSeq" id="XP_009493934.1">
    <property type="nucleotide sequence ID" value="XM_009495659.1"/>
</dbReference>
<sequence length="280" mass="30974">MLASSLQAIVALPVDNSDVIEVTACKKPSIPPFNSATYYKDALAVQKDANRLRATLSSLLHKGTYKHSYSCVWDILDQADQVAGSPSHVNLIYSQQSFPKSQKDTGGSGSYWNREHVWAKSHGFPSESMVAYTDAHHLRACEKNVNSYRGDRDFHDQGSQICLNPYKGSLSGCKAIGTSASGTFGPPKGSRGEVARMIFYMEARYTGQSSNTPALTIVNSGTSSGQPRLGYLCRLLAWHRAEPVNALERQRNNVIYSWQGNRNPFIDYPAWVETLWGKKC</sequence>
<evidence type="ECO:0000313" key="3">
    <source>
        <dbReference type="EMBL" id="KCV72356.1"/>
    </source>
</evidence>
<dbReference type="GO" id="GO:0004518">
    <property type="term" value="F:nuclease activity"/>
    <property type="evidence" value="ECO:0007669"/>
    <property type="project" value="UniProtKB-KW"/>
</dbReference>